<dbReference type="GO" id="GO:0003677">
    <property type="term" value="F:DNA binding"/>
    <property type="evidence" value="ECO:0007669"/>
    <property type="project" value="UniProtKB-KW"/>
</dbReference>
<feature type="compositionally biased region" description="Polar residues" evidence="6">
    <location>
        <begin position="247"/>
        <end position="263"/>
    </location>
</feature>
<dbReference type="GO" id="GO:0006351">
    <property type="term" value="P:DNA-templated transcription"/>
    <property type="evidence" value="ECO:0007669"/>
    <property type="project" value="InterPro"/>
</dbReference>
<dbReference type="CDD" id="cd00067">
    <property type="entry name" value="GAL4"/>
    <property type="match status" value="1"/>
</dbReference>
<dbReference type="SUPFAM" id="SSF57701">
    <property type="entry name" value="Zn2/Cys6 DNA-binding domain"/>
    <property type="match status" value="1"/>
</dbReference>
<dbReference type="GO" id="GO:0000981">
    <property type="term" value="F:DNA-binding transcription factor activity, RNA polymerase II-specific"/>
    <property type="evidence" value="ECO:0007669"/>
    <property type="project" value="InterPro"/>
</dbReference>
<dbReference type="Pfam" id="PF04082">
    <property type="entry name" value="Fungal_trans"/>
    <property type="match status" value="1"/>
</dbReference>
<evidence type="ECO:0000256" key="6">
    <source>
        <dbReference type="SAM" id="MobiDB-lite"/>
    </source>
</evidence>
<evidence type="ECO:0000256" key="4">
    <source>
        <dbReference type="ARBA" id="ARBA00023163"/>
    </source>
</evidence>
<dbReference type="InterPro" id="IPR050797">
    <property type="entry name" value="Carb_Metab_Trans_Reg"/>
</dbReference>
<feature type="compositionally biased region" description="Basic and acidic residues" evidence="6">
    <location>
        <begin position="38"/>
        <end position="54"/>
    </location>
</feature>
<dbReference type="Proteomes" id="UP001187682">
    <property type="component" value="Unassembled WGS sequence"/>
</dbReference>
<evidence type="ECO:0000256" key="5">
    <source>
        <dbReference type="ARBA" id="ARBA00023242"/>
    </source>
</evidence>
<dbReference type="GO" id="GO:0008270">
    <property type="term" value="F:zinc ion binding"/>
    <property type="evidence" value="ECO:0007669"/>
    <property type="project" value="InterPro"/>
</dbReference>
<name>A0AAE8MUH4_9PEZI</name>
<feature type="region of interest" description="Disordered" evidence="6">
    <location>
        <begin position="70"/>
        <end position="116"/>
    </location>
</feature>
<dbReference type="InterPro" id="IPR007219">
    <property type="entry name" value="XnlR_reg_dom"/>
</dbReference>
<dbReference type="PROSITE" id="PS00463">
    <property type="entry name" value="ZN2_CY6_FUNGAL_1"/>
    <property type="match status" value="1"/>
</dbReference>
<feature type="region of interest" description="Disordered" evidence="6">
    <location>
        <begin position="236"/>
        <end position="308"/>
    </location>
</feature>
<dbReference type="CDD" id="cd12148">
    <property type="entry name" value="fungal_TF_MHR"/>
    <property type="match status" value="1"/>
</dbReference>
<keyword evidence="4" id="KW-0804">Transcription</keyword>
<keyword evidence="5" id="KW-0539">Nucleus</keyword>
<dbReference type="PANTHER" id="PTHR31668">
    <property type="entry name" value="GLUCOSE TRANSPORT TRANSCRIPTION REGULATOR RGT1-RELATED-RELATED"/>
    <property type="match status" value="1"/>
</dbReference>
<evidence type="ECO:0000256" key="3">
    <source>
        <dbReference type="ARBA" id="ARBA00023125"/>
    </source>
</evidence>
<dbReference type="PANTHER" id="PTHR31668:SF26">
    <property type="entry name" value="GLUCOSE TRANSPORT TRANSCRIPTION REGULATOR RGT1-RELATED"/>
    <property type="match status" value="1"/>
</dbReference>
<evidence type="ECO:0000313" key="8">
    <source>
        <dbReference type="EMBL" id="SPN99024.1"/>
    </source>
</evidence>
<feature type="region of interest" description="Disordered" evidence="6">
    <location>
        <begin position="1"/>
        <end position="54"/>
    </location>
</feature>
<keyword evidence="3" id="KW-0238">DNA-binding</keyword>
<feature type="domain" description="Zn(2)-C6 fungal-type" evidence="7">
    <location>
        <begin position="173"/>
        <end position="208"/>
    </location>
</feature>
<dbReference type="InterPro" id="IPR036864">
    <property type="entry name" value="Zn2-C6_fun-type_DNA-bd_sf"/>
</dbReference>
<keyword evidence="9" id="KW-1185">Reference proteome</keyword>
<dbReference type="AlphaFoldDB" id="A0AAE8MUH4"/>
<protein>
    <recommendedName>
        <fullName evidence="7">Zn(2)-C6 fungal-type domain-containing protein</fullName>
    </recommendedName>
</protein>
<dbReference type="InterPro" id="IPR001138">
    <property type="entry name" value="Zn2Cys6_DnaBD"/>
</dbReference>
<dbReference type="EMBL" id="ONZQ02000002">
    <property type="protein sequence ID" value="SPN99024.1"/>
    <property type="molecule type" value="Genomic_DNA"/>
</dbReference>
<dbReference type="Pfam" id="PF00172">
    <property type="entry name" value="Zn_clus"/>
    <property type="match status" value="1"/>
</dbReference>
<gene>
    <name evidence="8" type="ORF">DNG_02063</name>
</gene>
<keyword evidence="2" id="KW-0805">Transcription regulation</keyword>
<dbReference type="SMART" id="SM00066">
    <property type="entry name" value="GAL4"/>
    <property type="match status" value="1"/>
</dbReference>
<evidence type="ECO:0000256" key="2">
    <source>
        <dbReference type="ARBA" id="ARBA00023015"/>
    </source>
</evidence>
<evidence type="ECO:0000259" key="7">
    <source>
        <dbReference type="PROSITE" id="PS50048"/>
    </source>
</evidence>
<proteinExistence type="predicted"/>
<keyword evidence="1" id="KW-0479">Metal-binding</keyword>
<dbReference type="PROSITE" id="PS50048">
    <property type="entry name" value="ZN2_CY6_FUNGAL_2"/>
    <property type="match status" value="1"/>
</dbReference>
<comment type="caution">
    <text evidence="8">The sequence shown here is derived from an EMBL/GenBank/DDBJ whole genome shotgun (WGS) entry which is preliminary data.</text>
</comment>
<evidence type="ECO:0000313" key="9">
    <source>
        <dbReference type="Proteomes" id="UP001187682"/>
    </source>
</evidence>
<organism evidence="8 9">
    <name type="scientific">Cephalotrichum gorgonifer</name>
    <dbReference type="NCBI Taxonomy" id="2041049"/>
    <lineage>
        <taxon>Eukaryota</taxon>
        <taxon>Fungi</taxon>
        <taxon>Dikarya</taxon>
        <taxon>Ascomycota</taxon>
        <taxon>Pezizomycotina</taxon>
        <taxon>Sordariomycetes</taxon>
        <taxon>Hypocreomycetidae</taxon>
        <taxon>Microascales</taxon>
        <taxon>Microascaceae</taxon>
        <taxon>Cephalotrichum</taxon>
    </lineage>
</organism>
<accession>A0AAE8MUH4</accession>
<evidence type="ECO:0000256" key="1">
    <source>
        <dbReference type="ARBA" id="ARBA00022723"/>
    </source>
</evidence>
<sequence length="759" mass="82883">MTESMDGSGGHFYPRGILSTDRMEQDAQPRPAGPASPPRERQGHPPETEPHNLRELQLAAQLGQDLASTGLLIPGTTGSGSEIPVAPGPDSALRAILPHPTPDTAEAALPPPQQVSEPEQDVADQVHHYVPESPHQDQMSLAMPMHLEQHQHHPAPHFPGETPPRKRSKVSRACDECRRKKVKCDAQGDIGDAAICSSCRRSNIPCLFSRVPQKRGPSKGYIKELADRIGSIEQLVQGPGEDRGTKRSFSAMSAGSVTSTPMSSRPVIWGSEPRPLQPTAAQLPDHYQTPYSPNDLAPQPESPRLDSTPTRRIAAPIEAAPPSDLEPEARCEVNPGIFDRYLVAIHPHLPFLHNHRETLELQLGQCPQPLQDAFIETLSATVSSFPQSPNQPTSSAIDRAYMSLVAWEILSTPVSAAQRRAADLTYIQTLLLMAIEADNRPPNTGGPLKEAILGRAVSGALARRLHHFRPRLPAASTSMPEASELVPLRMWWVLVVLDRWHAVSTGCHVLIPKRDMVAPPGLRNLLGDRFYYLLRFTRILGPASTICSNLQDPPAAPTPNEQELPNILHTWLEEDREELPPHITPADFPLVHLAYWHSRLLNSLLDTETTATTLLSTCKGSVALLVSSPELTTPFNHHLTILTTLSLLELTAVDPRKDEAVSLLSDLRTYPIAPSAWNAVVKTTIDEKLALLSAAEGEGPSAEKTARASLQRLADVATARGGREEGNLEAPARPYGDLGFNPAPILRLGYLSLMREMHP</sequence>
<dbReference type="Gene3D" id="4.10.240.10">
    <property type="entry name" value="Zn(2)-C6 fungal-type DNA-binding domain"/>
    <property type="match status" value="1"/>
</dbReference>
<reference evidence="8" key="1">
    <citation type="submission" date="2018-03" db="EMBL/GenBank/DDBJ databases">
        <authorList>
            <person name="Guldener U."/>
        </authorList>
    </citation>
    <scope>NUCLEOTIDE SEQUENCE</scope>
</reference>